<dbReference type="EMBL" id="WUBL01000002">
    <property type="protein sequence ID" value="KAF2973143.1"/>
    <property type="molecule type" value="Genomic_DNA"/>
</dbReference>
<dbReference type="Gene3D" id="3.30.465.10">
    <property type="match status" value="1"/>
</dbReference>
<dbReference type="InterPro" id="IPR050416">
    <property type="entry name" value="FAD-linked_Oxidoreductase"/>
</dbReference>
<dbReference type="InterPro" id="IPR016169">
    <property type="entry name" value="FAD-bd_PCMH_sub2"/>
</dbReference>
<feature type="domain" description="FAD-binding PCMH-type" evidence="6">
    <location>
        <begin position="67"/>
        <end position="238"/>
    </location>
</feature>
<dbReference type="InterPro" id="IPR016166">
    <property type="entry name" value="FAD-bd_PCMH"/>
</dbReference>
<dbReference type="AlphaFoldDB" id="A0A7C8IY74"/>
<dbReference type="InterPro" id="IPR036318">
    <property type="entry name" value="FAD-bd_PCMH-like_sf"/>
</dbReference>
<dbReference type="PANTHER" id="PTHR42973">
    <property type="entry name" value="BINDING OXIDOREDUCTASE, PUTATIVE (AFU_ORTHOLOGUE AFUA_1G17690)-RELATED"/>
    <property type="match status" value="1"/>
</dbReference>
<comment type="caution">
    <text evidence="7">The sequence shown here is derived from an EMBL/GenBank/DDBJ whole genome shotgun (WGS) entry which is preliminary data.</text>
</comment>
<evidence type="ECO:0000313" key="7">
    <source>
        <dbReference type="EMBL" id="KAF2973143.1"/>
    </source>
</evidence>
<evidence type="ECO:0000256" key="4">
    <source>
        <dbReference type="ARBA" id="ARBA00023002"/>
    </source>
</evidence>
<dbReference type="InterPro" id="IPR016167">
    <property type="entry name" value="FAD-bd_PCMH_sub1"/>
</dbReference>
<evidence type="ECO:0000256" key="1">
    <source>
        <dbReference type="ARBA" id="ARBA00005466"/>
    </source>
</evidence>
<keyword evidence="8" id="KW-1185">Reference proteome</keyword>
<accession>A0A7C8IY74</accession>
<dbReference type="SUPFAM" id="SSF56176">
    <property type="entry name" value="FAD-binding/transporter-associated domain-like"/>
    <property type="match status" value="1"/>
</dbReference>
<protein>
    <recommendedName>
        <fullName evidence="6">FAD-binding PCMH-type domain-containing protein</fullName>
    </recommendedName>
</protein>
<keyword evidence="2" id="KW-0285">Flavoprotein</keyword>
<dbReference type="InParanoid" id="A0A7C8IY74"/>
<dbReference type="OrthoDB" id="2151789at2759"/>
<sequence>MARISGLRTLLILTTLLPLTALSYSVLNQTSAAIACSYLESTLGTRVFLPSEVSYQSSSKGNWVQTAWASPTCVVQPKTTRQVSQAIRYLTQSGVHFAIRSGGHSPAPFGANINDGVLFDMSGFNSVEYDAQLGVAVVGTGMRWGSVYRHLDQYNVTVVGGRILEVGVGGLTLGSGLSYLSDLYGLACDNVENFEVVLADGTIVNANKHSHADLWWALKGGANNFGVVTRFTLSTYPTGNVWGGYRVYALDAIPALFDALLAYQSVAVKDPYANLMMQAFPLNGTLGVLLNMVYNKPMETPAAFAPFYGIPAIADTVHIQPMTDFLASQIPPSLPRINWYATSFKTDATLFKAVEKIVTGTSAELDTIRNLTAGSIAVGWQPISTSAITAGRTWFVLDVGWWNAEDDAVANEAAASLIAKVEEAAKNYGQHVDYIFMNDAAVQQDVIGHYGNGNVAKLREVQRRYDPREVFQKLVPGGFKLPPEV</sequence>
<name>A0A7C8IY74_9PEZI</name>
<evidence type="ECO:0000256" key="2">
    <source>
        <dbReference type="ARBA" id="ARBA00022630"/>
    </source>
</evidence>
<keyword evidence="4" id="KW-0560">Oxidoreductase</keyword>
<dbReference type="Gene3D" id="3.30.43.10">
    <property type="entry name" value="Uridine Diphospho-n-acetylenolpyruvylglucosamine Reductase, domain 2"/>
    <property type="match status" value="1"/>
</dbReference>
<comment type="similarity">
    <text evidence="1">Belongs to the oxygen-dependent FAD-linked oxidoreductase family.</text>
</comment>
<gene>
    <name evidence="7" type="ORF">GQX73_g276</name>
</gene>
<reference evidence="7 8" key="1">
    <citation type="submission" date="2019-12" db="EMBL/GenBank/DDBJ databases">
        <title>Draft genome sequence of the ascomycete Xylaria multiplex DSM 110363.</title>
        <authorList>
            <person name="Buettner E."/>
            <person name="Kellner H."/>
        </authorList>
    </citation>
    <scope>NUCLEOTIDE SEQUENCE [LARGE SCALE GENOMIC DNA]</scope>
    <source>
        <strain evidence="7 8">DSM 110363</strain>
    </source>
</reference>
<keyword evidence="5" id="KW-0732">Signal</keyword>
<evidence type="ECO:0000256" key="3">
    <source>
        <dbReference type="ARBA" id="ARBA00022827"/>
    </source>
</evidence>
<dbReference type="Gene3D" id="3.40.462.20">
    <property type="match status" value="1"/>
</dbReference>
<proteinExistence type="inferred from homology"/>
<dbReference type="GO" id="GO:0016491">
    <property type="term" value="F:oxidoreductase activity"/>
    <property type="evidence" value="ECO:0007669"/>
    <property type="project" value="UniProtKB-KW"/>
</dbReference>
<feature type="signal peptide" evidence="5">
    <location>
        <begin position="1"/>
        <end position="25"/>
    </location>
</feature>
<dbReference type="InterPro" id="IPR006094">
    <property type="entry name" value="Oxid_FAD_bind_N"/>
</dbReference>
<organism evidence="7 8">
    <name type="scientific">Xylaria multiplex</name>
    <dbReference type="NCBI Taxonomy" id="323545"/>
    <lineage>
        <taxon>Eukaryota</taxon>
        <taxon>Fungi</taxon>
        <taxon>Dikarya</taxon>
        <taxon>Ascomycota</taxon>
        <taxon>Pezizomycotina</taxon>
        <taxon>Sordariomycetes</taxon>
        <taxon>Xylariomycetidae</taxon>
        <taxon>Xylariales</taxon>
        <taxon>Xylariaceae</taxon>
        <taxon>Xylaria</taxon>
    </lineage>
</organism>
<dbReference type="GO" id="GO:0071949">
    <property type="term" value="F:FAD binding"/>
    <property type="evidence" value="ECO:0007669"/>
    <property type="project" value="InterPro"/>
</dbReference>
<keyword evidence="3" id="KW-0274">FAD</keyword>
<evidence type="ECO:0000256" key="5">
    <source>
        <dbReference type="SAM" id="SignalP"/>
    </source>
</evidence>
<dbReference type="Proteomes" id="UP000481858">
    <property type="component" value="Unassembled WGS sequence"/>
</dbReference>
<feature type="chain" id="PRO_5029019955" description="FAD-binding PCMH-type domain-containing protein" evidence="5">
    <location>
        <begin position="26"/>
        <end position="485"/>
    </location>
</feature>
<evidence type="ECO:0000259" key="6">
    <source>
        <dbReference type="PROSITE" id="PS51387"/>
    </source>
</evidence>
<evidence type="ECO:0000313" key="8">
    <source>
        <dbReference type="Proteomes" id="UP000481858"/>
    </source>
</evidence>
<dbReference type="PROSITE" id="PS51387">
    <property type="entry name" value="FAD_PCMH"/>
    <property type="match status" value="1"/>
</dbReference>
<dbReference type="Pfam" id="PF01565">
    <property type="entry name" value="FAD_binding_4"/>
    <property type="match status" value="1"/>
</dbReference>
<dbReference type="PANTHER" id="PTHR42973:SF13">
    <property type="entry name" value="FAD-BINDING PCMH-TYPE DOMAIN-CONTAINING PROTEIN"/>
    <property type="match status" value="1"/>
</dbReference>